<dbReference type="InterPro" id="IPR007863">
    <property type="entry name" value="Peptidase_M16_C"/>
</dbReference>
<dbReference type="GO" id="GO:0006508">
    <property type="term" value="P:proteolysis"/>
    <property type="evidence" value="ECO:0007669"/>
    <property type="project" value="UniProtKB-KW"/>
</dbReference>
<feature type="domain" description="Peptidase M16 N-terminal" evidence="6">
    <location>
        <begin position="52"/>
        <end position="150"/>
    </location>
</feature>
<dbReference type="PANTHER" id="PTHR43690">
    <property type="entry name" value="NARDILYSIN"/>
    <property type="match status" value="1"/>
</dbReference>
<keyword evidence="2" id="KW-0645">Protease</keyword>
<keyword evidence="4" id="KW-0862">Zinc</keyword>
<evidence type="ECO:0000256" key="4">
    <source>
        <dbReference type="ARBA" id="ARBA00022833"/>
    </source>
</evidence>
<organism evidence="8 9">
    <name type="scientific">Candidatus Providencia siddallii</name>
    <dbReference type="NCBI Taxonomy" id="1715285"/>
    <lineage>
        <taxon>Bacteria</taxon>
        <taxon>Pseudomonadati</taxon>
        <taxon>Pseudomonadota</taxon>
        <taxon>Gammaproteobacteria</taxon>
        <taxon>Enterobacterales</taxon>
        <taxon>Morganellaceae</taxon>
        <taxon>Providencia</taxon>
    </lineage>
</organism>
<evidence type="ECO:0000256" key="1">
    <source>
        <dbReference type="ARBA" id="ARBA00007261"/>
    </source>
</evidence>
<evidence type="ECO:0000313" key="9">
    <source>
        <dbReference type="Proteomes" id="UP000242301"/>
    </source>
</evidence>
<dbReference type="AlphaFoldDB" id="A0A0M6W898"/>
<dbReference type="InterPro" id="IPR011765">
    <property type="entry name" value="Pept_M16_N"/>
</dbReference>
<evidence type="ECO:0000256" key="3">
    <source>
        <dbReference type="ARBA" id="ARBA00022801"/>
    </source>
</evidence>
<name>A0A0M6W898_9GAMM</name>
<evidence type="ECO:0000259" key="6">
    <source>
        <dbReference type="Pfam" id="PF00675"/>
    </source>
</evidence>
<dbReference type="Gene3D" id="3.30.830.10">
    <property type="entry name" value="Metalloenzyme, LuxS/M16 peptidase-like"/>
    <property type="match status" value="2"/>
</dbReference>
<dbReference type="Pfam" id="PF00675">
    <property type="entry name" value="Peptidase_M16"/>
    <property type="match status" value="1"/>
</dbReference>
<dbReference type="SUPFAM" id="SSF63411">
    <property type="entry name" value="LuxS/MPP-like metallohydrolase"/>
    <property type="match status" value="1"/>
</dbReference>
<comment type="similarity">
    <text evidence="1">Belongs to the peptidase M16 family.</text>
</comment>
<dbReference type="GO" id="GO:0046872">
    <property type="term" value="F:metal ion binding"/>
    <property type="evidence" value="ECO:0007669"/>
    <property type="project" value="InterPro"/>
</dbReference>
<protein>
    <submittedName>
        <fullName evidence="8">Protein YhjJ</fullName>
    </submittedName>
</protein>
<reference evidence="9" key="1">
    <citation type="submission" date="2015-05" db="EMBL/GenBank/DDBJ databases">
        <authorList>
            <person name="Manzano-Marin A."/>
        </authorList>
    </citation>
    <scope>NUCLEOTIDE SEQUENCE [LARGE SCALE GENOMIC DNA]</scope>
    <source>
        <strain evidence="9">officinalis</strain>
    </source>
</reference>
<accession>A0A0M6W898</accession>
<evidence type="ECO:0000313" key="8">
    <source>
        <dbReference type="EMBL" id="CRK85626.1"/>
    </source>
</evidence>
<dbReference type="PANTHER" id="PTHR43690:SF17">
    <property type="entry name" value="PROTEIN YHJJ"/>
    <property type="match status" value="1"/>
</dbReference>
<dbReference type="InterPro" id="IPR011249">
    <property type="entry name" value="Metalloenz_LuxS/M16"/>
</dbReference>
<proteinExistence type="inferred from homology"/>
<dbReference type="STRING" id="1715285.SOFFGTOCOR_0188"/>
<dbReference type="GO" id="GO:0008237">
    <property type="term" value="F:metallopeptidase activity"/>
    <property type="evidence" value="ECO:0007669"/>
    <property type="project" value="UniProtKB-KW"/>
</dbReference>
<sequence>MQNFKVRCIFAVILLLIVRYVYAEILQPDPAWKEGKLKNNFSWQLLQTPQRPNDSIQFKLIIKTGSINENVGEKGYSFLIPKMALSYQNKEYMILKSQKDFFCKSCYNNIVFMVHAIVSYDYTIYSLSLPNNNHYLIKQALNCLSTLVKDIICTEEVLYYSLKDQNIPVTTMPLNIKDPVWRSRLKDSSMLGFDPGQNVSENVSLDDVKTFFKKWYTPDVMILYIVGNVDMRVLFNGIIQNFSSLKGKRLEPVSIAILASIKQKYICITKNYLLNEVITLIWDIDRFPIKDSNGLLRYWESNLARDIIYRSLQKTFNKKYIKNEVISSLICRMRYKKTSCNLTVSAPFEKIADVVDTMINELSNINKKGVTFELFNEIIKEKQIQLSQLFAIYARINTNLLINQRIISQQNDIIDISPEQYQRLRQQFLLSQTLWSLIIEIRSFLSREPVFVLVGPKEKKTLNAEDVYKKFINTLSLR</sequence>
<feature type="domain" description="Peptidase M16 C-terminal" evidence="7">
    <location>
        <begin position="202"/>
        <end position="380"/>
    </location>
</feature>
<keyword evidence="5" id="KW-0482">Metalloprotease</keyword>
<gene>
    <name evidence="8" type="primary">yhjJ</name>
    <name evidence="8" type="ORF">SOFFGTOCOR_0188</name>
</gene>
<evidence type="ECO:0000256" key="5">
    <source>
        <dbReference type="ARBA" id="ARBA00023049"/>
    </source>
</evidence>
<keyword evidence="9" id="KW-1185">Reference proteome</keyword>
<keyword evidence="3" id="KW-0378">Hydrolase</keyword>
<dbReference type="Pfam" id="PF05193">
    <property type="entry name" value="Peptidase_M16_C"/>
    <property type="match status" value="1"/>
</dbReference>
<dbReference type="Proteomes" id="UP000242301">
    <property type="component" value="Unassembled WGS sequence"/>
</dbReference>
<dbReference type="EMBL" id="CVRF01000001">
    <property type="protein sequence ID" value="CRK85626.1"/>
    <property type="molecule type" value="Genomic_DNA"/>
</dbReference>
<evidence type="ECO:0000259" key="7">
    <source>
        <dbReference type="Pfam" id="PF05193"/>
    </source>
</evidence>
<evidence type="ECO:0000256" key="2">
    <source>
        <dbReference type="ARBA" id="ARBA00022670"/>
    </source>
</evidence>
<dbReference type="InterPro" id="IPR050626">
    <property type="entry name" value="Peptidase_M16"/>
</dbReference>